<keyword evidence="2" id="KW-0808">Transferase</keyword>
<organism evidence="2 3">
    <name type="scientific">Parahaliea maris</name>
    <dbReference type="NCBI Taxonomy" id="2716870"/>
    <lineage>
        <taxon>Bacteria</taxon>
        <taxon>Pseudomonadati</taxon>
        <taxon>Pseudomonadota</taxon>
        <taxon>Gammaproteobacteria</taxon>
        <taxon>Cellvibrionales</taxon>
        <taxon>Halieaceae</taxon>
        <taxon>Parahaliea</taxon>
    </lineage>
</organism>
<dbReference type="EMBL" id="VRZA01000009">
    <property type="protein sequence ID" value="TXS89899.1"/>
    <property type="molecule type" value="Genomic_DNA"/>
</dbReference>
<sequence>MIFLTVGTQLPFDRLVELVDRWCASRPELDIFGQVGAGSYRPRHFSHTPFLSAAEARQYCEQAELIIGHVGIGSIFTALELGKPILMMPRLARHGEHRDDHQEQTLRYFASIPGCYPFATVQELEAAVEYVRSTESTQTALPPFAPESTLNAVKRLLA</sequence>
<gene>
    <name evidence="2" type="ORF">FV139_19430</name>
</gene>
<evidence type="ECO:0000313" key="2">
    <source>
        <dbReference type="EMBL" id="TXS89899.1"/>
    </source>
</evidence>
<dbReference type="GO" id="GO:0016758">
    <property type="term" value="F:hexosyltransferase activity"/>
    <property type="evidence" value="ECO:0007669"/>
    <property type="project" value="InterPro"/>
</dbReference>
<dbReference type="SUPFAM" id="SSF53756">
    <property type="entry name" value="UDP-Glycosyltransferase/glycogen phosphorylase"/>
    <property type="match status" value="1"/>
</dbReference>
<evidence type="ECO:0000259" key="1">
    <source>
        <dbReference type="Pfam" id="PF04101"/>
    </source>
</evidence>
<dbReference type="RefSeq" id="WP_148070148.1">
    <property type="nucleotide sequence ID" value="NZ_VRZA01000009.1"/>
</dbReference>
<evidence type="ECO:0000313" key="3">
    <source>
        <dbReference type="Proteomes" id="UP000321039"/>
    </source>
</evidence>
<reference evidence="2 3" key="1">
    <citation type="submission" date="2019-08" db="EMBL/GenBank/DDBJ databases">
        <title>Parahaliea maris sp. nov., isolated from the surface seawater.</title>
        <authorList>
            <person name="Liu Y."/>
        </authorList>
    </citation>
    <scope>NUCLEOTIDE SEQUENCE [LARGE SCALE GENOMIC DNA]</scope>
    <source>
        <strain evidence="2 3">HSLHS9</strain>
    </source>
</reference>
<proteinExistence type="predicted"/>
<dbReference type="AlphaFoldDB" id="A0A5C8ZQ93"/>
<dbReference type="InterPro" id="IPR007235">
    <property type="entry name" value="Glyco_trans_28_C"/>
</dbReference>
<dbReference type="Pfam" id="PF04101">
    <property type="entry name" value="Glyco_tran_28_C"/>
    <property type="match status" value="1"/>
</dbReference>
<accession>A0A5C8ZQ93</accession>
<feature type="domain" description="Glycosyl transferase family 28 C-terminal" evidence="1">
    <location>
        <begin position="1"/>
        <end position="136"/>
    </location>
</feature>
<protein>
    <submittedName>
        <fullName evidence="2">Glycosyl transferase family 28</fullName>
    </submittedName>
</protein>
<keyword evidence="3" id="KW-1185">Reference proteome</keyword>
<name>A0A5C8ZQ93_9GAMM</name>
<dbReference type="Gene3D" id="3.40.50.2000">
    <property type="entry name" value="Glycogen Phosphorylase B"/>
    <property type="match status" value="1"/>
</dbReference>
<dbReference type="Proteomes" id="UP000321039">
    <property type="component" value="Unassembled WGS sequence"/>
</dbReference>
<comment type="caution">
    <text evidence="2">The sequence shown here is derived from an EMBL/GenBank/DDBJ whole genome shotgun (WGS) entry which is preliminary data.</text>
</comment>